<dbReference type="InterPro" id="IPR052698">
    <property type="entry name" value="MoCofactor_Util/Proc"/>
</dbReference>
<evidence type="ECO:0000259" key="1">
    <source>
        <dbReference type="Pfam" id="PF02625"/>
    </source>
</evidence>
<dbReference type="InterPro" id="IPR036291">
    <property type="entry name" value="NAD(P)-bd_dom_sf"/>
</dbReference>
<proteinExistence type="predicted"/>
<dbReference type="Gene3D" id="3.40.50.720">
    <property type="entry name" value="NAD(P)-binding Rossmann-like Domain"/>
    <property type="match status" value="1"/>
</dbReference>
<dbReference type="PANTHER" id="PTHR30388">
    <property type="entry name" value="ALDEHYDE OXIDOREDUCTASE MOLYBDENUM COFACTOR ASSEMBLY PROTEIN"/>
    <property type="match status" value="1"/>
</dbReference>
<evidence type="ECO:0000259" key="2">
    <source>
        <dbReference type="Pfam" id="PF13478"/>
    </source>
</evidence>
<gene>
    <name evidence="3" type="ORF">ABID14_001288</name>
</gene>
<dbReference type="EMBL" id="JBEPMA010000007">
    <property type="protein sequence ID" value="MET3617654.1"/>
    <property type="molecule type" value="Genomic_DNA"/>
</dbReference>
<dbReference type="Pfam" id="PF02625">
    <property type="entry name" value="XdhC_CoxI"/>
    <property type="match status" value="1"/>
</dbReference>
<name>A0ABV2JA44_9FIRM</name>
<keyword evidence="4" id="KW-1185">Reference proteome</keyword>
<dbReference type="Proteomes" id="UP001549162">
    <property type="component" value="Unassembled WGS sequence"/>
</dbReference>
<dbReference type="InterPro" id="IPR027051">
    <property type="entry name" value="XdhC_Rossmann_dom"/>
</dbReference>
<comment type="caution">
    <text evidence="3">The sequence shown here is derived from an EMBL/GenBank/DDBJ whole genome shotgun (WGS) entry which is preliminary data.</text>
</comment>
<sequence>MQTEILNNIVKEVEKGKRAALVFITESKGSVPGAIDSMMAVFEDSTTIGTIGGGPVEYEVTKEAMEAIKKGKDKIFDHQLNQSSDLKMLCGGNNKGYIKVFKPKPQLIIYGAGHVGQKLARVAVKTNFDVTIVDDRKEFKEKEDLKDVKNYYALNPDDAKANINFNRDNTFIVICTPNNDLDALQSVIKEDYKYIGMIGSKHKIKSVFDSLKERGIGEKLLDKVHSPVGLDIDNGSVEEIAISIMSEILAVKNEKENKVS</sequence>
<organism evidence="3 4">
    <name type="scientific">Peptoniphilus olsenii</name>
    <dbReference type="NCBI Taxonomy" id="411570"/>
    <lineage>
        <taxon>Bacteria</taxon>
        <taxon>Bacillati</taxon>
        <taxon>Bacillota</taxon>
        <taxon>Tissierellia</taxon>
        <taxon>Tissierellales</taxon>
        <taxon>Peptoniphilaceae</taxon>
        <taxon>Peptoniphilus</taxon>
    </lineage>
</organism>
<evidence type="ECO:0000313" key="3">
    <source>
        <dbReference type="EMBL" id="MET3617654.1"/>
    </source>
</evidence>
<feature type="domain" description="XdhC- CoxI" evidence="1">
    <location>
        <begin position="14"/>
        <end position="75"/>
    </location>
</feature>
<dbReference type="InterPro" id="IPR003777">
    <property type="entry name" value="XdhC_CoxI"/>
</dbReference>
<dbReference type="Pfam" id="PF13478">
    <property type="entry name" value="XdhC_C"/>
    <property type="match status" value="1"/>
</dbReference>
<protein>
    <submittedName>
        <fullName evidence="3">Xanthine dehydrogenase accessory factor</fullName>
    </submittedName>
</protein>
<dbReference type="PANTHER" id="PTHR30388:SF6">
    <property type="entry name" value="XANTHINE DEHYDROGENASE SUBUNIT A-RELATED"/>
    <property type="match status" value="1"/>
</dbReference>
<dbReference type="SUPFAM" id="SSF51735">
    <property type="entry name" value="NAD(P)-binding Rossmann-fold domains"/>
    <property type="match status" value="1"/>
</dbReference>
<accession>A0ABV2JA44</accession>
<evidence type="ECO:0000313" key="4">
    <source>
        <dbReference type="Proteomes" id="UP001549162"/>
    </source>
</evidence>
<feature type="domain" description="XdhC Rossmann" evidence="2">
    <location>
        <begin position="107"/>
        <end position="248"/>
    </location>
</feature>
<dbReference type="RefSeq" id="WP_354368305.1">
    <property type="nucleotide sequence ID" value="NZ_JBEPMA010000007.1"/>
</dbReference>
<reference evidence="3 4" key="1">
    <citation type="submission" date="2024-06" db="EMBL/GenBank/DDBJ databases">
        <title>Genomic Encyclopedia of Type Strains, Phase IV (KMG-IV): sequencing the most valuable type-strain genomes for metagenomic binning, comparative biology and taxonomic classification.</title>
        <authorList>
            <person name="Goeker M."/>
        </authorList>
    </citation>
    <scope>NUCLEOTIDE SEQUENCE [LARGE SCALE GENOMIC DNA]</scope>
    <source>
        <strain evidence="3 4">DSM 21460</strain>
    </source>
</reference>